<evidence type="ECO:0000256" key="11">
    <source>
        <dbReference type="ARBA" id="ARBA00023056"/>
    </source>
</evidence>
<keyword evidence="12" id="KW-0119">Carbohydrate metabolism</keyword>
<dbReference type="Proteomes" id="UP001500620">
    <property type="component" value="Unassembled WGS sequence"/>
</dbReference>
<protein>
    <recommendedName>
        <fullName evidence="5">Maltokinase</fullName>
        <ecNumber evidence="4">2.7.1.175</ecNumber>
    </recommendedName>
    <alternativeName>
        <fullName evidence="13">Maltose-1-phosphate synthase</fullName>
    </alternativeName>
</protein>
<dbReference type="Pfam" id="PF18085">
    <property type="entry name" value="Mak_N_cap"/>
    <property type="match status" value="1"/>
</dbReference>
<dbReference type="RefSeq" id="WP_345129451.1">
    <property type="nucleotide sequence ID" value="NZ_BAABAT010000013.1"/>
</dbReference>
<evidence type="ECO:0000256" key="5">
    <source>
        <dbReference type="ARBA" id="ARBA00013882"/>
    </source>
</evidence>
<comment type="subunit">
    <text evidence="3">Monomer.</text>
</comment>
<evidence type="ECO:0000256" key="3">
    <source>
        <dbReference type="ARBA" id="ARBA00011245"/>
    </source>
</evidence>
<organism evidence="16 17">
    <name type="scientific">Dactylosporangium darangshiense</name>
    <dbReference type="NCBI Taxonomy" id="579108"/>
    <lineage>
        <taxon>Bacteria</taxon>
        <taxon>Bacillati</taxon>
        <taxon>Actinomycetota</taxon>
        <taxon>Actinomycetes</taxon>
        <taxon>Micromonosporales</taxon>
        <taxon>Micromonosporaceae</taxon>
        <taxon>Dactylosporangium</taxon>
    </lineage>
</organism>
<comment type="caution">
    <text evidence="16">The sequence shown here is derived from an EMBL/GenBank/DDBJ whole genome shotgun (WGS) entry which is preliminary data.</text>
</comment>
<evidence type="ECO:0000256" key="10">
    <source>
        <dbReference type="ARBA" id="ARBA00022840"/>
    </source>
</evidence>
<dbReference type="Gene3D" id="3.90.1200.10">
    <property type="match status" value="1"/>
</dbReference>
<comment type="similarity">
    <text evidence="2">Belongs to the aminoglycoside phosphotransferase family.</text>
</comment>
<gene>
    <name evidence="16" type="primary">mak</name>
    <name evidence="16" type="ORF">GCM10022255_048770</name>
</gene>
<evidence type="ECO:0000256" key="1">
    <source>
        <dbReference type="ARBA" id="ARBA00004964"/>
    </source>
</evidence>
<evidence type="ECO:0000256" key="2">
    <source>
        <dbReference type="ARBA" id="ARBA00006219"/>
    </source>
</evidence>
<evidence type="ECO:0000256" key="6">
    <source>
        <dbReference type="ARBA" id="ARBA00022600"/>
    </source>
</evidence>
<keyword evidence="17" id="KW-1185">Reference proteome</keyword>
<comment type="pathway">
    <text evidence="1">Glycan biosynthesis; glycogen biosynthesis.</text>
</comment>
<name>A0ABP8DC43_9ACTN</name>
<feature type="domain" description="Maltokinase N-terminal cap" evidence="15">
    <location>
        <begin position="9"/>
        <end position="89"/>
    </location>
</feature>
<evidence type="ECO:0000256" key="7">
    <source>
        <dbReference type="ARBA" id="ARBA00022679"/>
    </source>
</evidence>
<accession>A0ABP8DC43</accession>
<evidence type="ECO:0000313" key="16">
    <source>
        <dbReference type="EMBL" id="GAA4252383.1"/>
    </source>
</evidence>
<comment type="catalytic activity">
    <reaction evidence="14">
        <text>D-maltose + ATP = alpha-maltose 1-phosphate + ADP + H(+)</text>
        <dbReference type="Rhea" id="RHEA:31915"/>
        <dbReference type="ChEBI" id="CHEBI:15378"/>
        <dbReference type="ChEBI" id="CHEBI:17306"/>
        <dbReference type="ChEBI" id="CHEBI:30616"/>
        <dbReference type="ChEBI" id="CHEBI:63576"/>
        <dbReference type="ChEBI" id="CHEBI:456216"/>
        <dbReference type="EC" id="2.7.1.175"/>
    </reaction>
</comment>
<evidence type="ECO:0000259" key="15">
    <source>
        <dbReference type="Pfam" id="PF18085"/>
    </source>
</evidence>
<keyword evidence="7" id="KW-0808">Transferase</keyword>
<evidence type="ECO:0000256" key="9">
    <source>
        <dbReference type="ARBA" id="ARBA00022777"/>
    </source>
</evidence>
<dbReference type="InterPro" id="IPR040999">
    <property type="entry name" value="Mak_N_cap"/>
</dbReference>
<keyword evidence="6" id="KW-0321">Glycogen metabolism</keyword>
<evidence type="ECO:0000256" key="14">
    <source>
        <dbReference type="ARBA" id="ARBA00049067"/>
    </source>
</evidence>
<evidence type="ECO:0000256" key="4">
    <source>
        <dbReference type="ARBA" id="ARBA00011962"/>
    </source>
</evidence>
<evidence type="ECO:0000256" key="12">
    <source>
        <dbReference type="ARBA" id="ARBA00023277"/>
    </source>
</evidence>
<dbReference type="InterPro" id="IPR011009">
    <property type="entry name" value="Kinase-like_dom_sf"/>
</dbReference>
<keyword evidence="9" id="KW-0418">Kinase</keyword>
<evidence type="ECO:0000313" key="17">
    <source>
        <dbReference type="Proteomes" id="UP001500620"/>
    </source>
</evidence>
<sequence>MTSLPYIEWLPHQRWYAGRTRELTHVEPALVTHLPDGLDHVLLDAHYADGGSERYQLVLGWNLDVAAELSAAALIGADGDRTASDALYDEHSAQRLLALIDTGAVVDGVRFVPEPGVALPVDAPARIGGAEQSNTSVVFDSAAILKVFRRVSAGINPDLELNRVLARAGCPNVARLLGAIESDTPDGEHLALAMVTEYAQNSAEGWAMATASARDLFAEHDLNADEVGGDFASESARLGDAVAHVHRTLAAQLGTQPGASPTATMLERLDAAVRIVPELAELAGDVSAMFRTVGEGSVTTQRIHGDLHLGQVLRTPESWLLIDFEGEPGMPVEERRKPDSALRDVAAMLRSYEYAGYQLLLAESDDEDLEQRARQWVDRNRDAFCDGYAAAAGYDPRDDGALLRAYELDKAVYEATYEARYRPGWLRIPLQSIERMVNGSDLTTR</sequence>
<proteinExistence type="inferred from homology"/>
<keyword evidence="10" id="KW-0067">ATP-binding</keyword>
<evidence type="ECO:0000256" key="13">
    <source>
        <dbReference type="ARBA" id="ARBA00031251"/>
    </source>
</evidence>
<reference evidence="17" key="1">
    <citation type="journal article" date="2019" name="Int. J. Syst. Evol. Microbiol.">
        <title>The Global Catalogue of Microorganisms (GCM) 10K type strain sequencing project: providing services to taxonomists for standard genome sequencing and annotation.</title>
        <authorList>
            <consortium name="The Broad Institute Genomics Platform"/>
            <consortium name="The Broad Institute Genome Sequencing Center for Infectious Disease"/>
            <person name="Wu L."/>
            <person name="Ma J."/>
        </authorList>
    </citation>
    <scope>NUCLEOTIDE SEQUENCE [LARGE SCALE GENOMIC DNA]</scope>
    <source>
        <strain evidence="17">JCM 17441</strain>
    </source>
</reference>
<dbReference type="EC" id="2.7.1.175" evidence="4"/>
<keyword evidence="11" id="KW-0320">Glycogen biosynthesis</keyword>
<dbReference type="EMBL" id="BAABAT010000013">
    <property type="protein sequence ID" value="GAA4252383.1"/>
    <property type="molecule type" value="Genomic_DNA"/>
</dbReference>
<evidence type="ECO:0000256" key="8">
    <source>
        <dbReference type="ARBA" id="ARBA00022741"/>
    </source>
</evidence>
<keyword evidence="8" id="KW-0547">Nucleotide-binding</keyword>
<dbReference type="SUPFAM" id="SSF56112">
    <property type="entry name" value="Protein kinase-like (PK-like)"/>
    <property type="match status" value="1"/>
</dbReference>